<proteinExistence type="inferred from homology"/>
<name>A0ABT5QNC0_9GAMM</name>
<dbReference type="RefSeq" id="WP_274143105.1">
    <property type="nucleotide sequence ID" value="NZ_JAJUBB010000010.1"/>
</dbReference>
<evidence type="ECO:0000313" key="5">
    <source>
        <dbReference type="Proteomes" id="UP001149821"/>
    </source>
</evidence>
<reference evidence="4" key="1">
    <citation type="submission" date="2021-12" db="EMBL/GenBank/DDBJ databases">
        <title>Enterovibrio ZSDZ35 sp. nov. and Enterovibrio ZSDZ42 sp. nov., isolated from coastal seawater in Qingdao.</title>
        <authorList>
            <person name="Zhang P."/>
        </authorList>
    </citation>
    <scope>NUCLEOTIDE SEQUENCE</scope>
    <source>
        <strain evidence="4">ZSDZ35</strain>
    </source>
</reference>
<accession>A0ABT5QNC0</accession>
<keyword evidence="5" id="KW-1185">Reference proteome</keyword>
<organism evidence="4 5">
    <name type="scientific">Enterovibrio qingdaonensis</name>
    <dbReference type="NCBI Taxonomy" id="2899818"/>
    <lineage>
        <taxon>Bacteria</taxon>
        <taxon>Pseudomonadati</taxon>
        <taxon>Pseudomonadota</taxon>
        <taxon>Gammaproteobacteria</taxon>
        <taxon>Vibrionales</taxon>
        <taxon>Vibrionaceae</taxon>
        <taxon>Enterovibrio</taxon>
    </lineage>
</organism>
<gene>
    <name evidence="4" type="ORF">LRP49_14955</name>
</gene>
<dbReference type="Proteomes" id="UP001149821">
    <property type="component" value="Unassembled WGS sequence"/>
</dbReference>
<feature type="domain" description="NAD-dependent epimerase/dehydratase" evidence="3">
    <location>
        <begin position="3"/>
        <end position="223"/>
    </location>
</feature>
<evidence type="ECO:0000256" key="1">
    <source>
        <dbReference type="ARBA" id="ARBA00005125"/>
    </source>
</evidence>
<comment type="caution">
    <text evidence="4">The sequence shown here is derived from an EMBL/GenBank/DDBJ whole genome shotgun (WGS) entry which is preliminary data.</text>
</comment>
<comment type="similarity">
    <text evidence="2">Belongs to the NAD(P)-dependent epimerase/dehydratase family.</text>
</comment>
<dbReference type="PANTHER" id="PTHR43000">
    <property type="entry name" value="DTDP-D-GLUCOSE 4,6-DEHYDRATASE-RELATED"/>
    <property type="match status" value="1"/>
</dbReference>
<dbReference type="InterPro" id="IPR036291">
    <property type="entry name" value="NAD(P)-bd_dom_sf"/>
</dbReference>
<dbReference type="SUPFAM" id="SSF51735">
    <property type="entry name" value="NAD(P)-binding Rossmann-fold domains"/>
    <property type="match status" value="1"/>
</dbReference>
<protein>
    <submittedName>
        <fullName evidence="4">SDR family oxidoreductase</fullName>
    </submittedName>
</protein>
<evidence type="ECO:0000259" key="3">
    <source>
        <dbReference type="Pfam" id="PF01370"/>
    </source>
</evidence>
<comment type="pathway">
    <text evidence="1">Bacterial outer membrane biogenesis; LPS O-antigen biosynthesis.</text>
</comment>
<dbReference type="EMBL" id="JAJUBB010000010">
    <property type="protein sequence ID" value="MDD1782469.1"/>
    <property type="molecule type" value="Genomic_DNA"/>
</dbReference>
<dbReference type="Pfam" id="PF01370">
    <property type="entry name" value="Epimerase"/>
    <property type="match status" value="1"/>
</dbReference>
<evidence type="ECO:0000256" key="2">
    <source>
        <dbReference type="ARBA" id="ARBA00007637"/>
    </source>
</evidence>
<dbReference type="InterPro" id="IPR001509">
    <property type="entry name" value="Epimerase_deHydtase"/>
</dbReference>
<sequence length="311" mass="33944">MQILVTGATGFVGKRVAEWADLNGHTSKKQARHWTTEDKRLVSMELSTTSNWEEALCGVDCVVHCAALVHQPGVTALSDYEAINVAGTLRLAEQASAAGVKRFIFLSSIKVNGESTKAGTAFTEQVLQPPEDPYGLSKYLAEQGLMEISERTGLEVVIIRPPLVYGPDVKANFLSMINWVKRGIPLPLGSINNARSLVYVGNLVDFIGMCMTHPKASGEVFVISDDEDLSVSKLLQSVARCMNINSRVFPFPVSLITLVAKALGKEAISERLAGNLQVDITKAKQLLGWHPPHSVEQGLRETVKNYQSKTR</sequence>
<dbReference type="CDD" id="cd05232">
    <property type="entry name" value="UDP_G4E_4_SDR_e"/>
    <property type="match status" value="1"/>
</dbReference>
<dbReference type="Gene3D" id="3.40.50.720">
    <property type="entry name" value="NAD(P)-binding Rossmann-like Domain"/>
    <property type="match status" value="1"/>
</dbReference>
<evidence type="ECO:0000313" key="4">
    <source>
        <dbReference type="EMBL" id="MDD1782469.1"/>
    </source>
</evidence>